<protein>
    <submittedName>
        <fullName evidence="1">Uncharacterized protein</fullName>
    </submittedName>
</protein>
<organism evidence="1">
    <name type="scientific">marine sediment metagenome</name>
    <dbReference type="NCBI Taxonomy" id="412755"/>
    <lineage>
        <taxon>unclassified sequences</taxon>
        <taxon>metagenomes</taxon>
        <taxon>ecological metagenomes</taxon>
    </lineage>
</organism>
<accession>A0A0F9NJE3</accession>
<proteinExistence type="predicted"/>
<reference evidence="1" key="1">
    <citation type="journal article" date="2015" name="Nature">
        <title>Complex archaea that bridge the gap between prokaryotes and eukaryotes.</title>
        <authorList>
            <person name="Spang A."/>
            <person name="Saw J.H."/>
            <person name="Jorgensen S.L."/>
            <person name="Zaremba-Niedzwiedzka K."/>
            <person name="Martijn J."/>
            <person name="Lind A.E."/>
            <person name="van Eijk R."/>
            <person name="Schleper C."/>
            <person name="Guy L."/>
            <person name="Ettema T.J."/>
        </authorList>
    </citation>
    <scope>NUCLEOTIDE SEQUENCE</scope>
</reference>
<name>A0A0F9NJE3_9ZZZZ</name>
<evidence type="ECO:0000313" key="1">
    <source>
        <dbReference type="EMBL" id="KKN19665.1"/>
    </source>
</evidence>
<feature type="non-terminal residue" evidence="1">
    <location>
        <position position="1"/>
    </location>
</feature>
<sequence>LDLKKFKAAKTDKGRLRALKDAFRKDKFAKNIFKMKKANQRKIFEFATAQRAIDDGVDIEKTLKKFKPEKRKRIGVLKGQLKKLKTIESLFEKAEAKGFTVRKIPARATRKVLKKGKFVDAEIGRKPTREIQLGDVTISKIFKLGKRRVRGIYKKGVRGVIALEEVK</sequence>
<gene>
    <name evidence="1" type="ORF">LCGC14_0943520</name>
</gene>
<dbReference type="AlphaFoldDB" id="A0A0F9NJE3"/>
<comment type="caution">
    <text evidence="1">The sequence shown here is derived from an EMBL/GenBank/DDBJ whole genome shotgun (WGS) entry which is preliminary data.</text>
</comment>
<dbReference type="EMBL" id="LAZR01003313">
    <property type="protein sequence ID" value="KKN19665.1"/>
    <property type="molecule type" value="Genomic_DNA"/>
</dbReference>